<evidence type="ECO:0000313" key="2">
    <source>
        <dbReference type="Proteomes" id="UP001049176"/>
    </source>
</evidence>
<dbReference type="EMBL" id="CM032184">
    <property type="protein sequence ID" value="KAG7094262.1"/>
    <property type="molecule type" value="Genomic_DNA"/>
</dbReference>
<dbReference type="KEGG" id="more:E1B28_007866"/>
<dbReference type="GeneID" id="66076942"/>
<name>A0A9P7UTX1_9AGAR</name>
<dbReference type="RefSeq" id="XP_043010732.1">
    <property type="nucleotide sequence ID" value="XM_043152646.1"/>
</dbReference>
<gene>
    <name evidence="1" type="ORF">E1B28_007866</name>
</gene>
<dbReference type="AlphaFoldDB" id="A0A9P7UTX1"/>
<reference evidence="1" key="1">
    <citation type="journal article" date="2021" name="Genome Biol. Evol.">
        <title>The assembled and annotated genome of the fairy-ring fungus Marasmius oreades.</title>
        <authorList>
            <person name="Hiltunen M."/>
            <person name="Ament-Velasquez S.L."/>
            <person name="Johannesson H."/>
        </authorList>
    </citation>
    <scope>NUCLEOTIDE SEQUENCE</scope>
    <source>
        <strain evidence="1">03SP1</strain>
    </source>
</reference>
<proteinExistence type="predicted"/>
<sequence>MGRLLDNEFGNVYTQEDNTRVYFFELDDLAGHWPSLWGFGEWGSFGILPSTTASLRNLPAVDSVGRKLKTVNTEHDASGRSHRFSSMSHRTIVQTFPTMPCRFMSESRWRRSCRWIMAPRVEGHPDRYSTIR</sequence>
<protein>
    <submittedName>
        <fullName evidence="1">Uncharacterized protein</fullName>
    </submittedName>
</protein>
<organism evidence="1 2">
    <name type="scientific">Marasmius oreades</name>
    <name type="common">fairy-ring Marasmius</name>
    <dbReference type="NCBI Taxonomy" id="181124"/>
    <lineage>
        <taxon>Eukaryota</taxon>
        <taxon>Fungi</taxon>
        <taxon>Dikarya</taxon>
        <taxon>Basidiomycota</taxon>
        <taxon>Agaricomycotina</taxon>
        <taxon>Agaricomycetes</taxon>
        <taxon>Agaricomycetidae</taxon>
        <taxon>Agaricales</taxon>
        <taxon>Marasmiineae</taxon>
        <taxon>Marasmiaceae</taxon>
        <taxon>Marasmius</taxon>
    </lineage>
</organism>
<keyword evidence="2" id="KW-1185">Reference proteome</keyword>
<accession>A0A9P7UTX1</accession>
<dbReference type="Proteomes" id="UP001049176">
    <property type="component" value="Chromosome 4"/>
</dbReference>
<evidence type="ECO:0000313" key="1">
    <source>
        <dbReference type="EMBL" id="KAG7094262.1"/>
    </source>
</evidence>
<comment type="caution">
    <text evidence="1">The sequence shown here is derived from an EMBL/GenBank/DDBJ whole genome shotgun (WGS) entry which is preliminary data.</text>
</comment>